<sequence>MKNSVYFCIINELQTSSTLEKSKDFEENKPREDLDCSVDENDKITLLCLSKE</sequence>
<evidence type="ECO:0000313" key="1">
    <source>
        <dbReference type="EMBL" id="CUR30650.1"/>
    </source>
</evidence>
<gene>
    <name evidence="1" type="ORF">PL9214290240</name>
</gene>
<dbReference type="STRING" id="671072.PL9214290240"/>
<reference evidence="2" key="1">
    <citation type="submission" date="2015-10" db="EMBL/GenBank/DDBJ databases">
        <authorList>
            <person name="Regsiter A."/>
            <person name="william w."/>
        </authorList>
    </citation>
    <scope>NUCLEOTIDE SEQUENCE [LARGE SCALE GENOMIC DNA]</scope>
</reference>
<accession>A0A1J1LF80</accession>
<dbReference type="Proteomes" id="UP000184315">
    <property type="component" value="Unassembled WGS sequence"/>
</dbReference>
<evidence type="ECO:0000313" key="2">
    <source>
        <dbReference type="Proteomes" id="UP000184315"/>
    </source>
</evidence>
<dbReference type="EMBL" id="CZDF01000132">
    <property type="protein sequence ID" value="CUR30650.1"/>
    <property type="molecule type" value="Genomic_DNA"/>
</dbReference>
<dbReference type="AlphaFoldDB" id="A0A1J1LF80"/>
<name>A0A1J1LF80_9CYAN</name>
<proteinExistence type="predicted"/>
<keyword evidence="2" id="KW-1185">Reference proteome</keyword>
<protein>
    <submittedName>
        <fullName evidence="1">Uncharacterized protein</fullName>
    </submittedName>
</protein>
<organism evidence="1 2">
    <name type="scientific">Planktothrix tepida PCC 9214</name>
    <dbReference type="NCBI Taxonomy" id="671072"/>
    <lineage>
        <taxon>Bacteria</taxon>
        <taxon>Bacillati</taxon>
        <taxon>Cyanobacteriota</taxon>
        <taxon>Cyanophyceae</taxon>
        <taxon>Oscillatoriophycideae</taxon>
        <taxon>Oscillatoriales</taxon>
        <taxon>Microcoleaceae</taxon>
        <taxon>Planktothrix</taxon>
    </lineage>
</organism>